<evidence type="ECO:0000256" key="2">
    <source>
        <dbReference type="ARBA" id="ARBA00001946"/>
    </source>
</evidence>
<comment type="cofactor">
    <cofactor evidence="2">
        <name>Mg(2+)</name>
        <dbReference type="ChEBI" id="CHEBI:18420"/>
    </cofactor>
</comment>
<keyword evidence="4" id="KW-0479">Metal-binding</keyword>
<feature type="compositionally biased region" description="Basic and acidic residues" evidence="7">
    <location>
        <begin position="111"/>
        <end position="121"/>
    </location>
</feature>
<dbReference type="GO" id="GO:0031123">
    <property type="term" value="P:RNA 3'-end processing"/>
    <property type="evidence" value="ECO:0007669"/>
    <property type="project" value="TreeGrafter"/>
</dbReference>
<dbReference type="Pfam" id="PF14392">
    <property type="entry name" value="zf-CCHC_4"/>
    <property type="match status" value="2"/>
</dbReference>
<dbReference type="PROSITE" id="PS50158">
    <property type="entry name" value="ZF_CCHC"/>
    <property type="match status" value="1"/>
</dbReference>
<dbReference type="PROSITE" id="PS00028">
    <property type="entry name" value="ZINC_FINGER_C2H2_1"/>
    <property type="match status" value="1"/>
</dbReference>
<dbReference type="PANTHER" id="PTHR12271">
    <property type="entry name" value="POLY A POLYMERASE CID PAP -RELATED"/>
    <property type="match status" value="1"/>
</dbReference>
<keyword evidence="10" id="KW-1185">Reference proteome</keyword>
<evidence type="ECO:0000256" key="5">
    <source>
        <dbReference type="ARBA" id="ARBA00022842"/>
    </source>
</evidence>
<feature type="compositionally biased region" description="Basic and acidic residues" evidence="7">
    <location>
        <begin position="82"/>
        <end position="102"/>
    </location>
</feature>
<dbReference type="InterPro" id="IPR001878">
    <property type="entry name" value="Znf_CCHC"/>
</dbReference>
<dbReference type="Pfam" id="PF03828">
    <property type="entry name" value="PAP_assoc"/>
    <property type="match status" value="2"/>
</dbReference>
<feature type="compositionally biased region" description="Basic and acidic residues" evidence="7">
    <location>
        <begin position="352"/>
        <end position="365"/>
    </location>
</feature>
<comment type="cofactor">
    <cofactor evidence="1">
        <name>Mn(2+)</name>
        <dbReference type="ChEBI" id="CHEBI:29035"/>
    </cofactor>
</comment>
<dbReference type="EMBL" id="WJBH02000002">
    <property type="protein sequence ID" value="KAI9563119.1"/>
    <property type="molecule type" value="Genomic_DNA"/>
</dbReference>
<dbReference type="PANTHER" id="PTHR12271:SF66">
    <property type="entry name" value="TERMINAL URIDYLYLTRANSFERASE TAILOR"/>
    <property type="match status" value="1"/>
</dbReference>
<dbReference type="Proteomes" id="UP000820818">
    <property type="component" value="Linkage Group LG2"/>
</dbReference>
<dbReference type="GO" id="GO:1990817">
    <property type="term" value="F:poly(A) RNA polymerase activity"/>
    <property type="evidence" value="ECO:0007669"/>
    <property type="project" value="UniProtKB-ARBA"/>
</dbReference>
<dbReference type="InterPro" id="IPR054708">
    <property type="entry name" value="MTPAP-like_central"/>
</dbReference>
<feature type="compositionally biased region" description="Polar residues" evidence="7">
    <location>
        <begin position="191"/>
        <end position="206"/>
    </location>
</feature>
<comment type="caution">
    <text evidence="9">The sequence shown here is derived from an EMBL/GenBank/DDBJ whole genome shotgun (WGS) entry which is preliminary data.</text>
</comment>
<dbReference type="GO" id="GO:0008270">
    <property type="term" value="F:zinc ion binding"/>
    <property type="evidence" value="ECO:0007669"/>
    <property type="project" value="UniProtKB-KW"/>
</dbReference>
<protein>
    <recommendedName>
        <fullName evidence="8">CCHC-type domain-containing protein</fullName>
    </recommendedName>
</protein>
<gene>
    <name evidence="9" type="ORF">GHT06_010576</name>
</gene>
<keyword evidence="6" id="KW-0862">Zinc</keyword>
<dbReference type="InterPro" id="IPR025836">
    <property type="entry name" value="Zn_knuckle_CX2CX4HX4C"/>
</dbReference>
<evidence type="ECO:0000256" key="1">
    <source>
        <dbReference type="ARBA" id="ARBA00001936"/>
    </source>
</evidence>
<dbReference type="SUPFAM" id="SSF57756">
    <property type="entry name" value="Retrovirus zinc finger-like domains"/>
    <property type="match status" value="1"/>
</dbReference>
<feature type="region of interest" description="Disordered" evidence="7">
    <location>
        <begin position="1231"/>
        <end position="1338"/>
    </location>
</feature>
<feature type="region of interest" description="Disordered" evidence="7">
    <location>
        <begin position="337"/>
        <end position="389"/>
    </location>
</feature>
<dbReference type="GO" id="GO:0050265">
    <property type="term" value="F:RNA uridylyltransferase activity"/>
    <property type="evidence" value="ECO:0007669"/>
    <property type="project" value="TreeGrafter"/>
</dbReference>
<keyword evidence="5" id="KW-0460">Magnesium</keyword>
<keyword evidence="3" id="KW-0808">Transferase</keyword>
<dbReference type="Pfam" id="PF19088">
    <property type="entry name" value="TUTase"/>
    <property type="match status" value="1"/>
</dbReference>
<feature type="compositionally biased region" description="Basic and acidic residues" evidence="7">
    <location>
        <begin position="229"/>
        <end position="260"/>
    </location>
</feature>
<dbReference type="Gene3D" id="3.30.460.10">
    <property type="entry name" value="Beta Polymerase, domain 2"/>
    <property type="match status" value="2"/>
</dbReference>
<dbReference type="SMART" id="SM00343">
    <property type="entry name" value="ZnF_C2HC"/>
    <property type="match status" value="2"/>
</dbReference>
<dbReference type="Gene3D" id="1.10.1410.10">
    <property type="match status" value="2"/>
</dbReference>
<proteinExistence type="predicted"/>
<feature type="compositionally biased region" description="Basic residues" evidence="7">
    <location>
        <begin position="1303"/>
        <end position="1313"/>
    </location>
</feature>
<dbReference type="GO" id="GO:0003676">
    <property type="term" value="F:nucleic acid binding"/>
    <property type="evidence" value="ECO:0007669"/>
    <property type="project" value="InterPro"/>
</dbReference>
<sequence>MAESNSVARLEQDLKRFLGITSSANIPTPLQSTQNSPYRRNRKIVSQPEESDTLATKTAKAPRQKNSESTPDKGPQKPLANQRKEASHRENSSSTKPVEKSVKAKNASANLKDDSAQEKKNHVAQKYPSRQQIPNESTSNSGFIRDRRWHPDDQTTKKDARAFTRNGEEIPQNWRQQPKKINQVPRKVTPKESNSSAKEQNSSKRASVSELAVADNVNDVSEGATKSGMKNDKRQKGVEAKARSTEKIRAKKEALKKERNELTSRLILEYKEVPKHLSESNYPEGIVPSCPPIGLAAQANGEKNGVRLASKDAEKPHRDELQQITNQDGEEIVRIVVLPTPPQQKGKKGAKREKQENQGKPKDDGSSSSSSSSSEEEKTPRPNAVQQPLIFNIRRPELEIFRRRGVLPLKHISPKFPRAIFHCRLCSFHISSIPEVYRHTKDDRHVRLQKQEMNRQTASLMPFPTPEIADVIGQFVENIYKCSGLTPEDLKIRRAATEMLKNMIEMAFPGFTIRPYGSVVTELGLRASDVNVGLLEISPDSKKDGLIIIQVLSWLRGPASNTFRHIGDDLNCRTPVIHFQYEQMGITFAMVVESDNAYKTTLLLQQYRIIDPRFAVLTVAFRTFARICSLDQPELGSLPSHAFTLMVLYYLQQDRVLPVLHQLKKSDREDDYMTADEFLKMKENGEWKSKDLSLAHLWLGLLKFYAYTFTNNEHAVCVRTIEPLLRSTKNWGNRRIAIEDPFHGNVNMGAFMSTAQAFEFFIDCIRNIFHYFWVPQTANGPLFVHLLLPGEVNTDDPLQCTPAEAVRRMTALKKEDVKWDFQPEKILLSKRLPVICTICGADGHTKQKCTELEVPDVGFIPPPDFNYFALLDNVCWNIFRNFAQRDVDTANRKTIHKELESHIRGDYPDAVLSMFGSSCNGFGFADSDVDLCLTFESNEDGKGIDFVAVVKKLAKSLKRNRFFCDIVPISSAKVPIVKLRHRPTGLESDISLYNQLGRRNSQLLATYCAIDTRVRILGYMAKLLAKQCEIGDASRGSLSSYAYTLMVIHYLQQVTPPVIPVLQEIKFEGSDRKKYFVEGWDTWFFENTEDLGRVWPHLGANREPPSTLWLGFLLYYAKLFDYRLQVVSIRQLKPLFRLEKMWTDRPIAIEDPFDLSHNLGSGVSLRMGAYIRRVFVTARRFFQTPVRALPPHFSSLEEYLFNPKVLIATGPPPNDRGCLICGKVGHKAKECENRGRRNRGQDQNPPLPRDNPQNAAQEVHNRNVPQQTMNRDRGPQQMNRYRPQGFHQMNRDRVGGQQQHQQANRHRPVRPNHRPGMPQNSGEQIFTARRPTADPNQP</sequence>
<dbReference type="CDD" id="cd05402">
    <property type="entry name" value="NT_PAP_TUTase"/>
    <property type="match status" value="2"/>
</dbReference>
<dbReference type="InterPro" id="IPR036875">
    <property type="entry name" value="Znf_CCHC_sf"/>
</dbReference>
<feature type="compositionally biased region" description="Polar residues" evidence="7">
    <location>
        <begin position="20"/>
        <end position="38"/>
    </location>
</feature>
<evidence type="ECO:0000313" key="9">
    <source>
        <dbReference type="EMBL" id="KAI9563119.1"/>
    </source>
</evidence>
<accession>A0AAD5KYH6</accession>
<feature type="compositionally biased region" description="Basic and acidic residues" evidence="7">
    <location>
        <begin position="144"/>
        <end position="168"/>
    </location>
</feature>
<evidence type="ECO:0000259" key="8">
    <source>
        <dbReference type="PROSITE" id="PS50158"/>
    </source>
</evidence>
<dbReference type="Pfam" id="PF22600">
    <property type="entry name" value="MTPAP-like_central"/>
    <property type="match status" value="1"/>
</dbReference>
<feature type="region of interest" description="Disordered" evidence="7">
    <location>
        <begin position="19"/>
        <end position="260"/>
    </location>
</feature>
<evidence type="ECO:0000256" key="6">
    <source>
        <dbReference type="PROSITE-ProRule" id="PRU00047"/>
    </source>
</evidence>
<evidence type="ECO:0000256" key="7">
    <source>
        <dbReference type="SAM" id="MobiDB-lite"/>
    </source>
</evidence>
<feature type="domain" description="CCHC-type" evidence="8">
    <location>
        <begin position="1218"/>
        <end position="1233"/>
    </location>
</feature>
<evidence type="ECO:0000313" key="10">
    <source>
        <dbReference type="Proteomes" id="UP000820818"/>
    </source>
</evidence>
<organism evidence="9 10">
    <name type="scientific">Daphnia sinensis</name>
    <dbReference type="NCBI Taxonomy" id="1820382"/>
    <lineage>
        <taxon>Eukaryota</taxon>
        <taxon>Metazoa</taxon>
        <taxon>Ecdysozoa</taxon>
        <taxon>Arthropoda</taxon>
        <taxon>Crustacea</taxon>
        <taxon>Branchiopoda</taxon>
        <taxon>Diplostraca</taxon>
        <taxon>Cladocera</taxon>
        <taxon>Anomopoda</taxon>
        <taxon>Daphniidae</taxon>
        <taxon>Daphnia</taxon>
        <taxon>Daphnia similis group</taxon>
    </lineage>
</organism>
<name>A0AAD5KYH6_9CRUS</name>
<dbReference type="InterPro" id="IPR045100">
    <property type="entry name" value="TUT4/7_NTP_transf"/>
</dbReference>
<dbReference type="SUPFAM" id="SSF81631">
    <property type="entry name" value="PAP/OAS1 substrate-binding domain"/>
    <property type="match status" value="2"/>
</dbReference>
<dbReference type="SUPFAM" id="SSF81301">
    <property type="entry name" value="Nucleotidyltransferase"/>
    <property type="match status" value="2"/>
</dbReference>
<evidence type="ECO:0000256" key="3">
    <source>
        <dbReference type="ARBA" id="ARBA00022679"/>
    </source>
</evidence>
<feature type="compositionally biased region" description="Polar residues" evidence="7">
    <location>
        <begin position="128"/>
        <end position="142"/>
    </location>
</feature>
<evidence type="ECO:0000256" key="4">
    <source>
        <dbReference type="ARBA" id="ARBA00022723"/>
    </source>
</evidence>
<dbReference type="InterPro" id="IPR043519">
    <property type="entry name" value="NT_sf"/>
</dbReference>
<dbReference type="InterPro" id="IPR013087">
    <property type="entry name" value="Znf_C2H2_type"/>
</dbReference>
<reference evidence="9 10" key="1">
    <citation type="submission" date="2022-05" db="EMBL/GenBank/DDBJ databases">
        <title>A multi-omics perspective on studying reproductive biology in Daphnia sinensis.</title>
        <authorList>
            <person name="Jia J."/>
        </authorList>
    </citation>
    <scope>NUCLEOTIDE SEQUENCE [LARGE SCALE GENOMIC DNA]</scope>
    <source>
        <strain evidence="9 10">WSL</strain>
    </source>
</reference>
<dbReference type="InterPro" id="IPR002058">
    <property type="entry name" value="PAP_assoc"/>
</dbReference>
<keyword evidence="6" id="KW-0863">Zinc-finger</keyword>